<accession>A0A4P9WEQ7</accession>
<dbReference type="EMBL" id="KZ995902">
    <property type="protein sequence ID" value="RKO89758.1"/>
    <property type="molecule type" value="Genomic_DNA"/>
</dbReference>
<dbReference type="GO" id="GO:0000182">
    <property type="term" value="F:rDNA binding"/>
    <property type="evidence" value="ECO:0007669"/>
    <property type="project" value="TreeGrafter"/>
</dbReference>
<feature type="region of interest" description="Disordered" evidence="4">
    <location>
        <begin position="789"/>
        <end position="812"/>
    </location>
</feature>
<keyword evidence="6" id="KW-1185">Reference proteome</keyword>
<dbReference type="PANTHER" id="PTHR13213">
    <property type="entry name" value="MYB-BINDING PROTEIN 1A FAMILY MEMBER"/>
    <property type="match status" value="1"/>
</dbReference>
<evidence type="ECO:0000256" key="4">
    <source>
        <dbReference type="SAM" id="MobiDB-lite"/>
    </source>
</evidence>
<feature type="region of interest" description="Disordered" evidence="4">
    <location>
        <begin position="711"/>
        <end position="774"/>
    </location>
</feature>
<dbReference type="GO" id="GO:0006355">
    <property type="term" value="P:regulation of DNA-templated transcription"/>
    <property type="evidence" value="ECO:0007669"/>
    <property type="project" value="InterPro"/>
</dbReference>
<name>A0A4P9WEQ7_9FUNG</name>
<evidence type="ECO:0000313" key="6">
    <source>
        <dbReference type="Proteomes" id="UP000269721"/>
    </source>
</evidence>
<proteinExistence type="inferred from homology"/>
<reference evidence="6" key="1">
    <citation type="journal article" date="2018" name="Nat. Microbiol.">
        <title>Leveraging single-cell genomics to expand the fungal tree of life.</title>
        <authorList>
            <person name="Ahrendt S.R."/>
            <person name="Quandt C.A."/>
            <person name="Ciobanu D."/>
            <person name="Clum A."/>
            <person name="Salamov A."/>
            <person name="Andreopoulos B."/>
            <person name="Cheng J.F."/>
            <person name="Woyke T."/>
            <person name="Pelin A."/>
            <person name="Henrissat B."/>
            <person name="Reynolds N.K."/>
            <person name="Benny G.L."/>
            <person name="Smith M.E."/>
            <person name="James T.Y."/>
            <person name="Grigoriev I.V."/>
        </authorList>
    </citation>
    <scope>NUCLEOTIDE SEQUENCE [LARGE SCALE GENOMIC DNA]</scope>
</reference>
<protein>
    <submittedName>
        <fullName evidence="5">DNA polymerase phi-domain-containing protein</fullName>
    </submittedName>
</protein>
<sequence length="1093" mass="122045">MSDGENVLALYWELASVNPATRQRAAESLITALHSFQLNHSASDIPKDASEESLEAACAEDVSYGLKRLLRGLPSSRAGARQGFAVALTELLNRLEFSRVSTVLEMLTKLTDTTGAKGQEEREIYFGRIFGLMAICESGMLARPHTTFDDVKQILSGLMKYATTKSYLKESCYKVILTLVEKLEGTEFRDEAVPHIISTVLHEGISSVDDLWFAIVLQAKEKDFDWATLLPTWKKGKVLHPKSVKQLAEFLKEATYTNPRLHSVWDALFDVILGDHRKKAVSLQDLWAALDETLFNSTHERKYLGIQLFQKLLPRVTPEEIPYIFSPELLRCLMNNLSKADNYLHEVAKQTAETLAKVALENSSVALQLVIQLVGKNGHHQFDTVTKTKVVEEILSSLSPEGIAAYVKHLSEIFLDQTDKDEEADPFESSTRRVLIHRQWAVDQMMLLVRTPKIPKDETWLKFVARFLALHAFFHVHDDVAEDELVKAPKPPLSYAARTMCQERFFIMLGYLQDLVLTKGAEKGEKLPAGTLPSGQFWVSDIHSFVVSAKKDKRLSLVSPLDDEAVTAVKKGAAILDRISKEIAKKEDKIIIAQYKAFELLFLHILLQVYSDPGEAVGLLEDLEKCYDKFFIVKKPSPKKRKADADEDDEGDFAPIDVLIDILISFLAKPSALLRALSHEVFKAFCSQMTKKALDIILEVLRTKAGFAGAKELFEPEDEDVEMEDAEESEDAEDAEGEADAADSTVATAGDDEESDEDEDEDEDIEEDDAAEPVDEELKLKLLAALGKAAAPADDEDDEDESDEEFLDDDQMGAFDEKLAEIFKERKNMKAVKKDTKQQVLHFQFRLVDMLETFLQKSPTSPLTTEMAVPVLKLIIQSGAADKELQSRLSGFVRNRLTRPKEIPRLEGADADRAYAILEEVHELARSSINVDFSNICSAVSMWLVKCLAHAQPEAPAGEETDDGAKGKKKKKSVDGKVLRTRPPPPPLTRVASIYASTLTDFMTKNKSKVRPSLFLDIVNRHPDLAWELLPSMVDLLSPTVNAKSFPLVQLIEIIAKLIKQTPDKQSEARIGVMRQVLPKFSAHLGAILSGAV</sequence>
<feature type="compositionally biased region" description="Acidic residues" evidence="4">
    <location>
        <begin position="715"/>
        <end position="741"/>
    </location>
</feature>
<dbReference type="Proteomes" id="UP000269721">
    <property type="component" value="Unassembled WGS sequence"/>
</dbReference>
<feature type="compositionally biased region" description="Acidic residues" evidence="4">
    <location>
        <begin position="793"/>
        <end position="811"/>
    </location>
</feature>
<dbReference type="InterPro" id="IPR007015">
    <property type="entry name" value="DNA_pol_V/MYBBP1A"/>
</dbReference>
<comment type="subcellular location">
    <subcellularLocation>
        <location evidence="1">Nucleus</location>
    </subcellularLocation>
</comment>
<dbReference type="InterPro" id="IPR016024">
    <property type="entry name" value="ARM-type_fold"/>
</dbReference>
<gene>
    <name evidence="5" type="ORF">BDK51DRAFT_30423</name>
</gene>
<dbReference type="PANTHER" id="PTHR13213:SF2">
    <property type="entry name" value="MYB-BINDING PROTEIN 1A"/>
    <property type="match status" value="1"/>
</dbReference>
<feature type="compositionally biased region" description="Acidic residues" evidence="4">
    <location>
        <begin position="750"/>
        <end position="774"/>
    </location>
</feature>
<organism evidence="5 6">
    <name type="scientific">Blyttiomyces helicus</name>
    <dbReference type="NCBI Taxonomy" id="388810"/>
    <lineage>
        <taxon>Eukaryota</taxon>
        <taxon>Fungi</taxon>
        <taxon>Fungi incertae sedis</taxon>
        <taxon>Chytridiomycota</taxon>
        <taxon>Chytridiomycota incertae sedis</taxon>
        <taxon>Chytridiomycetes</taxon>
        <taxon>Chytridiomycetes incertae sedis</taxon>
        <taxon>Blyttiomyces</taxon>
    </lineage>
</organism>
<dbReference type="AlphaFoldDB" id="A0A4P9WEQ7"/>
<comment type="similarity">
    <text evidence="2">Belongs to the MYBBP1A family.</text>
</comment>
<evidence type="ECO:0000256" key="2">
    <source>
        <dbReference type="ARBA" id="ARBA00006809"/>
    </source>
</evidence>
<dbReference type="GO" id="GO:0005730">
    <property type="term" value="C:nucleolus"/>
    <property type="evidence" value="ECO:0007669"/>
    <property type="project" value="InterPro"/>
</dbReference>
<keyword evidence="3" id="KW-0539">Nucleus</keyword>
<dbReference type="SUPFAM" id="SSF48371">
    <property type="entry name" value="ARM repeat"/>
    <property type="match status" value="1"/>
</dbReference>
<evidence type="ECO:0000313" key="5">
    <source>
        <dbReference type="EMBL" id="RKO89758.1"/>
    </source>
</evidence>
<dbReference type="OrthoDB" id="342531at2759"/>
<dbReference type="Pfam" id="PF04931">
    <property type="entry name" value="DNA_pol_phi"/>
    <property type="match status" value="1"/>
</dbReference>
<feature type="region of interest" description="Disordered" evidence="4">
    <location>
        <begin position="954"/>
        <end position="983"/>
    </location>
</feature>
<evidence type="ECO:0000256" key="3">
    <source>
        <dbReference type="ARBA" id="ARBA00023242"/>
    </source>
</evidence>
<evidence type="ECO:0000256" key="1">
    <source>
        <dbReference type="ARBA" id="ARBA00004123"/>
    </source>
</evidence>
<feature type="non-terminal residue" evidence="5">
    <location>
        <position position="1093"/>
    </location>
</feature>